<dbReference type="Pfam" id="PF08281">
    <property type="entry name" value="Sigma70_r4_2"/>
    <property type="match status" value="1"/>
</dbReference>
<evidence type="ECO:0000313" key="7">
    <source>
        <dbReference type="EMBL" id="MDO7874704.1"/>
    </source>
</evidence>
<dbReference type="NCBIfam" id="TIGR02937">
    <property type="entry name" value="sigma70-ECF"/>
    <property type="match status" value="1"/>
</dbReference>
<evidence type="ECO:0000259" key="5">
    <source>
        <dbReference type="Pfam" id="PF04542"/>
    </source>
</evidence>
<keyword evidence="4" id="KW-0804">Transcription</keyword>
<feature type="domain" description="RNA polymerase sigma factor 70 region 4 type 2" evidence="6">
    <location>
        <begin position="122"/>
        <end position="173"/>
    </location>
</feature>
<evidence type="ECO:0000313" key="8">
    <source>
        <dbReference type="Proteomes" id="UP001176429"/>
    </source>
</evidence>
<evidence type="ECO:0000256" key="2">
    <source>
        <dbReference type="ARBA" id="ARBA00023015"/>
    </source>
</evidence>
<keyword evidence="8" id="KW-1185">Reference proteome</keyword>
<dbReference type="SUPFAM" id="SSF88659">
    <property type="entry name" value="Sigma3 and sigma4 domains of RNA polymerase sigma factors"/>
    <property type="match status" value="1"/>
</dbReference>
<name>A0ABT9BAJ4_9BACT</name>
<dbReference type="InterPro" id="IPR013324">
    <property type="entry name" value="RNA_pol_sigma_r3/r4-like"/>
</dbReference>
<dbReference type="InterPro" id="IPR039425">
    <property type="entry name" value="RNA_pol_sigma-70-like"/>
</dbReference>
<comment type="caution">
    <text evidence="7">The sequence shown here is derived from an EMBL/GenBank/DDBJ whole genome shotgun (WGS) entry which is preliminary data.</text>
</comment>
<dbReference type="InterPro" id="IPR014284">
    <property type="entry name" value="RNA_pol_sigma-70_dom"/>
</dbReference>
<dbReference type="InterPro" id="IPR013325">
    <property type="entry name" value="RNA_pol_sigma_r2"/>
</dbReference>
<gene>
    <name evidence="7" type="ORF">Q5H93_08160</name>
</gene>
<accession>A0ABT9BAJ4</accession>
<dbReference type="InterPro" id="IPR007627">
    <property type="entry name" value="RNA_pol_sigma70_r2"/>
</dbReference>
<reference evidence="7" key="1">
    <citation type="submission" date="2023-07" db="EMBL/GenBank/DDBJ databases">
        <authorList>
            <person name="Kim M.K."/>
        </authorList>
    </citation>
    <scope>NUCLEOTIDE SEQUENCE</scope>
    <source>
        <strain evidence="7">ASUV-10-1</strain>
    </source>
</reference>
<evidence type="ECO:0000256" key="4">
    <source>
        <dbReference type="ARBA" id="ARBA00023163"/>
    </source>
</evidence>
<feature type="domain" description="RNA polymerase sigma-70 region 2" evidence="5">
    <location>
        <begin position="28"/>
        <end position="93"/>
    </location>
</feature>
<dbReference type="PANTHER" id="PTHR43133">
    <property type="entry name" value="RNA POLYMERASE ECF-TYPE SIGMA FACTO"/>
    <property type="match status" value="1"/>
</dbReference>
<sequence>MKTSTQFPTETALVAACCLGNPRAQRQLYDQLAPRMLALCLRYLPQRADAEEALLKGFGKVFRSLPQYRHEGPLAGWVRRIMVNTALASLRRQPPRLLEIDNCHRELAPVAAQAETSLAAADLLRLVQGLPTGYRTVFNLFAIEGYSHPEIAERLGISEGTSKSQLSKARAMLQRQLTPPTLAPSYPHTLLAHAA</sequence>
<evidence type="ECO:0000259" key="6">
    <source>
        <dbReference type="Pfam" id="PF08281"/>
    </source>
</evidence>
<keyword evidence="2" id="KW-0805">Transcription regulation</keyword>
<dbReference type="InterPro" id="IPR013249">
    <property type="entry name" value="RNA_pol_sigma70_r4_t2"/>
</dbReference>
<dbReference type="EMBL" id="JAUQSY010000004">
    <property type="protein sequence ID" value="MDO7874704.1"/>
    <property type="molecule type" value="Genomic_DNA"/>
</dbReference>
<protein>
    <submittedName>
        <fullName evidence="7">Sigma-70 family RNA polymerase sigma factor</fullName>
    </submittedName>
</protein>
<dbReference type="SUPFAM" id="SSF88946">
    <property type="entry name" value="Sigma2 domain of RNA polymerase sigma factors"/>
    <property type="match status" value="1"/>
</dbReference>
<comment type="similarity">
    <text evidence="1">Belongs to the sigma-70 factor family. ECF subfamily.</text>
</comment>
<dbReference type="CDD" id="cd06171">
    <property type="entry name" value="Sigma70_r4"/>
    <property type="match status" value="1"/>
</dbReference>
<keyword evidence="3" id="KW-0731">Sigma factor</keyword>
<organism evidence="7 8">
    <name type="scientific">Hymenobacter aranciens</name>
    <dbReference type="NCBI Taxonomy" id="3063996"/>
    <lineage>
        <taxon>Bacteria</taxon>
        <taxon>Pseudomonadati</taxon>
        <taxon>Bacteroidota</taxon>
        <taxon>Cytophagia</taxon>
        <taxon>Cytophagales</taxon>
        <taxon>Hymenobacteraceae</taxon>
        <taxon>Hymenobacter</taxon>
    </lineage>
</organism>
<dbReference type="Pfam" id="PF04542">
    <property type="entry name" value="Sigma70_r2"/>
    <property type="match status" value="1"/>
</dbReference>
<dbReference type="PANTHER" id="PTHR43133:SF46">
    <property type="entry name" value="RNA POLYMERASE SIGMA-70 FACTOR ECF SUBFAMILY"/>
    <property type="match status" value="1"/>
</dbReference>
<dbReference type="Proteomes" id="UP001176429">
    <property type="component" value="Unassembled WGS sequence"/>
</dbReference>
<proteinExistence type="inferred from homology"/>
<dbReference type="Gene3D" id="1.10.1740.10">
    <property type="match status" value="1"/>
</dbReference>
<evidence type="ECO:0000256" key="1">
    <source>
        <dbReference type="ARBA" id="ARBA00010641"/>
    </source>
</evidence>
<dbReference type="RefSeq" id="WP_305006015.1">
    <property type="nucleotide sequence ID" value="NZ_JAUQSY010000004.1"/>
</dbReference>
<evidence type="ECO:0000256" key="3">
    <source>
        <dbReference type="ARBA" id="ARBA00023082"/>
    </source>
</evidence>
<dbReference type="InterPro" id="IPR036388">
    <property type="entry name" value="WH-like_DNA-bd_sf"/>
</dbReference>
<dbReference type="Gene3D" id="1.10.10.10">
    <property type="entry name" value="Winged helix-like DNA-binding domain superfamily/Winged helix DNA-binding domain"/>
    <property type="match status" value="1"/>
</dbReference>